<evidence type="ECO:0000256" key="5">
    <source>
        <dbReference type="ARBA" id="ARBA00022989"/>
    </source>
</evidence>
<dbReference type="eggNOG" id="COG0025">
    <property type="taxonomic scope" value="Bacteria"/>
</dbReference>
<evidence type="ECO:0000313" key="13">
    <source>
        <dbReference type="Proteomes" id="UP000004896"/>
    </source>
</evidence>
<reference evidence="12 13" key="1">
    <citation type="submission" date="2010-10" db="EMBL/GenBank/DDBJ databases">
        <authorList>
            <person name="Durkin A.S."/>
            <person name="Madupu R."/>
            <person name="Torralba M."/>
            <person name="Gillis M."/>
            <person name="Methe B."/>
            <person name="Sutton G."/>
            <person name="Nelson K.E."/>
        </authorList>
    </citation>
    <scope>NUCLEOTIDE SEQUENCE [LARGE SCALE GENOMIC DNA]</scope>
    <source>
        <strain evidence="12 13">F0396</strain>
    </source>
</reference>
<dbReference type="GO" id="GO:0005886">
    <property type="term" value="C:plasma membrane"/>
    <property type="evidence" value="ECO:0007669"/>
    <property type="project" value="UniProtKB-SubCell"/>
</dbReference>
<evidence type="ECO:0000256" key="3">
    <source>
        <dbReference type="ARBA" id="ARBA00022475"/>
    </source>
</evidence>
<evidence type="ECO:0000256" key="6">
    <source>
        <dbReference type="ARBA" id="ARBA00023053"/>
    </source>
</evidence>
<keyword evidence="8 10" id="KW-0472">Membrane</keyword>
<keyword evidence="7" id="KW-0406">Ion transport</keyword>
<dbReference type="GO" id="GO:0051453">
    <property type="term" value="P:regulation of intracellular pH"/>
    <property type="evidence" value="ECO:0007669"/>
    <property type="project" value="TreeGrafter"/>
</dbReference>
<dbReference type="GO" id="GO:0015386">
    <property type="term" value="F:potassium:proton antiporter activity"/>
    <property type="evidence" value="ECO:0007669"/>
    <property type="project" value="TreeGrafter"/>
</dbReference>
<keyword evidence="4 10" id="KW-0812">Transmembrane</keyword>
<feature type="transmembrane region" description="Helical" evidence="10">
    <location>
        <begin position="184"/>
        <end position="205"/>
    </location>
</feature>
<dbReference type="Proteomes" id="UP000004896">
    <property type="component" value="Unassembled WGS sequence"/>
</dbReference>
<evidence type="ECO:0000256" key="9">
    <source>
        <dbReference type="ARBA" id="ARBA00023201"/>
    </source>
</evidence>
<name>E3CQZ6_STRVE</name>
<proteinExistence type="predicted"/>
<evidence type="ECO:0000256" key="2">
    <source>
        <dbReference type="ARBA" id="ARBA00022448"/>
    </source>
</evidence>
<evidence type="ECO:0000256" key="1">
    <source>
        <dbReference type="ARBA" id="ARBA00004651"/>
    </source>
</evidence>
<dbReference type="EMBL" id="AEKO01000007">
    <property type="protein sequence ID" value="EFQ59378.1"/>
    <property type="molecule type" value="Genomic_DNA"/>
</dbReference>
<feature type="transmembrane region" description="Helical" evidence="10">
    <location>
        <begin position="240"/>
        <end position="257"/>
    </location>
</feature>
<keyword evidence="3" id="KW-1003">Cell membrane</keyword>
<comment type="caution">
    <text evidence="12">The sequence shown here is derived from an EMBL/GenBank/DDBJ whole genome shotgun (WGS) entry which is preliminary data.</text>
</comment>
<evidence type="ECO:0000256" key="10">
    <source>
        <dbReference type="SAM" id="Phobius"/>
    </source>
</evidence>
<evidence type="ECO:0000313" key="12">
    <source>
        <dbReference type="EMBL" id="EFQ59378.1"/>
    </source>
</evidence>
<feature type="transmembrane region" description="Helical" evidence="10">
    <location>
        <begin position="153"/>
        <end position="178"/>
    </location>
</feature>
<evidence type="ECO:0000256" key="7">
    <source>
        <dbReference type="ARBA" id="ARBA00023065"/>
    </source>
</evidence>
<evidence type="ECO:0000259" key="11">
    <source>
        <dbReference type="Pfam" id="PF00999"/>
    </source>
</evidence>
<sequence length="306" mass="32995">MHLSLALLVLFFSLILSNVINRVFPRLPLPLIQIIFEVGIGFLLKGEVFELETELFLAFIIAPLLFREGEESDITSILRNWKLILFLIFPVIFVSTLGIGYLAKAVLPASVPLSACLAIGAALGPTDLVAYSAISKRFSFPKWISYILQGEGLLNDASGLVAFQVAVTALTTGAFSLLDASWNLVISVLGGFLVGLITALFNRLFLTILDNMDAADVTGALLLELVLPISSYFVAEEIHASGIIAVVVAGISLASRFKKITVFDAKLDSVSHTIWGTITFMLNGMVFFLLGTELPTLATPVLSIST</sequence>
<dbReference type="InterPro" id="IPR006153">
    <property type="entry name" value="Cation/H_exchanger_TM"/>
</dbReference>
<feature type="transmembrane region" description="Helical" evidence="10">
    <location>
        <begin position="269"/>
        <end position="290"/>
    </location>
</feature>
<organism evidence="12 13">
    <name type="scientific">Streptococcus vestibularis F0396</name>
    <dbReference type="NCBI Taxonomy" id="904306"/>
    <lineage>
        <taxon>Bacteria</taxon>
        <taxon>Bacillati</taxon>
        <taxon>Bacillota</taxon>
        <taxon>Bacilli</taxon>
        <taxon>Lactobacillales</taxon>
        <taxon>Streptococcaceae</taxon>
        <taxon>Streptococcus</taxon>
    </lineage>
</organism>
<dbReference type="GO" id="GO:0015385">
    <property type="term" value="F:sodium:proton antiporter activity"/>
    <property type="evidence" value="ECO:0007669"/>
    <property type="project" value="InterPro"/>
</dbReference>
<keyword evidence="5 10" id="KW-1133">Transmembrane helix</keyword>
<comment type="subcellular location">
    <subcellularLocation>
        <location evidence="1">Cell membrane</location>
        <topology evidence="1">Multi-pass membrane protein</topology>
    </subcellularLocation>
</comment>
<protein>
    <submittedName>
        <fullName evidence="12">Transporter, CPA2 family</fullName>
    </submittedName>
</protein>
<dbReference type="Gene3D" id="6.10.140.1330">
    <property type="match status" value="1"/>
</dbReference>
<gene>
    <name evidence="12" type="ORF">HMPREF9192_0716</name>
</gene>
<dbReference type="Pfam" id="PF00999">
    <property type="entry name" value="Na_H_Exchanger"/>
    <property type="match status" value="1"/>
</dbReference>
<evidence type="ECO:0000256" key="4">
    <source>
        <dbReference type="ARBA" id="ARBA00022692"/>
    </source>
</evidence>
<dbReference type="PANTHER" id="PTHR10110">
    <property type="entry name" value="SODIUM/HYDROGEN EXCHANGER"/>
    <property type="match status" value="1"/>
</dbReference>
<dbReference type="GO" id="GO:0098719">
    <property type="term" value="P:sodium ion import across plasma membrane"/>
    <property type="evidence" value="ECO:0007669"/>
    <property type="project" value="TreeGrafter"/>
</dbReference>
<dbReference type="InterPro" id="IPR018422">
    <property type="entry name" value="Cation/H_exchanger_CPA1"/>
</dbReference>
<dbReference type="PANTHER" id="PTHR10110:SF86">
    <property type="entry name" value="SODIUM_HYDROGEN EXCHANGER 7"/>
    <property type="match status" value="1"/>
</dbReference>
<feature type="transmembrane region" description="Helical" evidence="10">
    <location>
        <begin position="83"/>
        <end position="103"/>
    </location>
</feature>
<keyword evidence="2" id="KW-0813">Transport</keyword>
<keyword evidence="9" id="KW-0739">Sodium transport</keyword>
<dbReference type="AlphaFoldDB" id="E3CQZ6"/>
<keyword evidence="6" id="KW-0915">Sodium</keyword>
<accession>E3CQZ6</accession>
<evidence type="ECO:0000256" key="8">
    <source>
        <dbReference type="ARBA" id="ARBA00023136"/>
    </source>
</evidence>
<feature type="domain" description="Cation/H+ exchanger transmembrane" evidence="11">
    <location>
        <begin position="10"/>
        <end position="295"/>
    </location>
</feature>